<proteinExistence type="inferred from homology"/>
<dbReference type="GeneID" id="92903021"/>
<dbReference type="InterPro" id="IPR010182">
    <property type="entry name" value="ArgE/DapE"/>
</dbReference>
<evidence type="ECO:0000256" key="8">
    <source>
        <dbReference type="ARBA" id="ARBA00022723"/>
    </source>
</evidence>
<dbReference type="GO" id="GO:0046872">
    <property type="term" value="F:metal ion binding"/>
    <property type="evidence" value="ECO:0007669"/>
    <property type="project" value="UniProtKB-KW"/>
</dbReference>
<evidence type="ECO:0000256" key="12">
    <source>
        <dbReference type="ARBA" id="ARBA00023154"/>
    </source>
</evidence>
<dbReference type="Gene3D" id="3.40.630.10">
    <property type="entry name" value="Zn peptidases"/>
    <property type="match status" value="2"/>
</dbReference>
<dbReference type="GO" id="GO:0009089">
    <property type="term" value="P:lysine biosynthetic process via diaminopimelate"/>
    <property type="evidence" value="ECO:0007669"/>
    <property type="project" value="UniProtKB-UniPathway"/>
</dbReference>
<keyword evidence="17" id="KW-1185">Reference proteome</keyword>
<gene>
    <name evidence="16" type="ORF">AWM72_02925</name>
</gene>
<feature type="domain" description="Peptidase M20 dimerisation" evidence="15">
    <location>
        <begin position="172"/>
        <end position="279"/>
    </location>
</feature>
<keyword evidence="13" id="KW-0170">Cobalt</keyword>
<reference evidence="17" key="2">
    <citation type="submission" date="2016-01" db="EMBL/GenBank/DDBJ databases">
        <title>Six Aerococcus type strain genome sequencing and assembly using PacBio and Illumina Hiseq.</title>
        <authorList>
            <person name="Carkaci D."/>
            <person name="Dargis R."/>
            <person name="Nielsen X.C."/>
            <person name="Skovgaard O."/>
            <person name="Fuursted K."/>
            <person name="Christensen J.J."/>
        </authorList>
    </citation>
    <scope>NUCLEOTIDE SEQUENCE [LARGE SCALE GENOMIC DNA]</scope>
    <source>
        <strain evidence="17">CCUG43001</strain>
    </source>
</reference>
<comment type="catalytic activity">
    <reaction evidence="14">
        <text>N-succinyl-(2S,6S)-2,6-diaminopimelate + H2O = (2S,6S)-2,6-diaminopimelate + succinate</text>
        <dbReference type="Rhea" id="RHEA:22608"/>
        <dbReference type="ChEBI" id="CHEBI:15377"/>
        <dbReference type="ChEBI" id="CHEBI:30031"/>
        <dbReference type="ChEBI" id="CHEBI:57609"/>
        <dbReference type="ChEBI" id="CHEBI:58087"/>
        <dbReference type="EC" id="3.5.1.18"/>
    </reaction>
</comment>
<dbReference type="Pfam" id="PF01546">
    <property type="entry name" value="Peptidase_M20"/>
    <property type="match status" value="1"/>
</dbReference>
<dbReference type="GO" id="GO:0009014">
    <property type="term" value="F:succinyl-diaminopimelate desuccinylase activity"/>
    <property type="evidence" value="ECO:0007669"/>
    <property type="project" value="UniProtKB-EC"/>
</dbReference>
<evidence type="ECO:0000313" key="16">
    <source>
        <dbReference type="EMBL" id="AMB93778.1"/>
    </source>
</evidence>
<dbReference type="InterPro" id="IPR036264">
    <property type="entry name" value="Bact_exopeptidase_dim_dom"/>
</dbReference>
<organism evidence="16 17">
    <name type="scientific">Aerococcus sanguinicola</name>
    <dbReference type="NCBI Taxonomy" id="119206"/>
    <lineage>
        <taxon>Bacteria</taxon>
        <taxon>Bacillati</taxon>
        <taxon>Bacillota</taxon>
        <taxon>Bacilli</taxon>
        <taxon>Lactobacillales</taxon>
        <taxon>Aerococcaceae</taxon>
        <taxon>Aerococcus</taxon>
    </lineage>
</organism>
<keyword evidence="7" id="KW-0028">Amino-acid biosynthesis</keyword>
<dbReference type="UniPathway" id="UPA00034">
    <property type="reaction ID" value="UER00021"/>
</dbReference>
<keyword evidence="10" id="KW-0862">Zinc</keyword>
<evidence type="ECO:0000256" key="2">
    <source>
        <dbReference type="ARBA" id="ARBA00001947"/>
    </source>
</evidence>
<dbReference type="GO" id="GO:0019877">
    <property type="term" value="P:diaminopimelate biosynthetic process"/>
    <property type="evidence" value="ECO:0007669"/>
    <property type="project" value="UniProtKB-KW"/>
</dbReference>
<dbReference type="RefSeq" id="WP_067972897.1">
    <property type="nucleotide sequence ID" value="NZ_CAJHKM010000004.1"/>
</dbReference>
<comment type="similarity">
    <text evidence="4">Belongs to the peptidase M20A family.</text>
</comment>
<dbReference type="PANTHER" id="PTHR43808:SF8">
    <property type="entry name" value="PEPTIDASE M20 DIMERISATION DOMAIN-CONTAINING PROTEIN"/>
    <property type="match status" value="1"/>
</dbReference>
<evidence type="ECO:0000313" key="17">
    <source>
        <dbReference type="Proteomes" id="UP000069912"/>
    </source>
</evidence>
<dbReference type="SUPFAM" id="SSF53187">
    <property type="entry name" value="Zn-dependent exopeptidases"/>
    <property type="match status" value="1"/>
</dbReference>
<protein>
    <recommendedName>
        <fullName evidence="6">Probable succinyl-diaminopimelate desuccinylase</fullName>
        <ecNumber evidence="5">3.5.1.18</ecNumber>
    </recommendedName>
</protein>
<evidence type="ECO:0000256" key="7">
    <source>
        <dbReference type="ARBA" id="ARBA00022605"/>
    </source>
</evidence>
<dbReference type="EC" id="3.5.1.18" evidence="5"/>
<reference evidence="16 17" key="1">
    <citation type="journal article" date="2016" name="Genome Announc.">
        <title>Complete Genome Sequences of Aerococcus christensenii CCUG 28831T, Aerococcus sanguinicola CCUG 43001T, Aerococcus urinae CCUG 36881T, Aerococcus urinaeequi CCUG 28094T, Aerococcus urinaehominis CCUG 42038 BT, and Aerococcus viridans CCUG 4311T.</title>
        <authorList>
            <person name="Carkaci D."/>
            <person name="Dargis R."/>
            <person name="Nielsen X.C."/>
            <person name="Skovgaard O."/>
            <person name="Fuursted K."/>
            <person name="Christensen J.J."/>
        </authorList>
    </citation>
    <scope>NUCLEOTIDE SEQUENCE [LARGE SCALE GENOMIC DNA]</scope>
    <source>
        <strain evidence="16 17">CCUG43001</strain>
    </source>
</reference>
<dbReference type="InterPro" id="IPR002933">
    <property type="entry name" value="Peptidase_M20"/>
</dbReference>
<accession>A0A0X8FAU2</accession>
<dbReference type="PROSITE" id="PS00759">
    <property type="entry name" value="ARGE_DAPE_CPG2_2"/>
    <property type="match status" value="1"/>
</dbReference>
<comment type="cofactor">
    <cofactor evidence="1">
        <name>Co(2+)</name>
        <dbReference type="ChEBI" id="CHEBI:48828"/>
    </cofactor>
</comment>
<dbReference type="InterPro" id="IPR011650">
    <property type="entry name" value="Peptidase_M20_dimer"/>
</dbReference>
<keyword evidence="9" id="KW-0378">Hydrolase</keyword>
<comment type="pathway">
    <text evidence="3">Amino-acid biosynthesis; L-lysine biosynthesis via DAP pathway; LL-2,6-diaminopimelate from (S)-tetrahydrodipicolinate (succinylase route): step 3/3.</text>
</comment>
<dbReference type="SUPFAM" id="SSF55031">
    <property type="entry name" value="Bacterial exopeptidase dimerisation domain"/>
    <property type="match status" value="1"/>
</dbReference>
<keyword evidence="11" id="KW-0220">Diaminopimelate biosynthesis</keyword>
<evidence type="ECO:0000256" key="4">
    <source>
        <dbReference type="ARBA" id="ARBA00006247"/>
    </source>
</evidence>
<dbReference type="PROSITE" id="PS00758">
    <property type="entry name" value="ARGE_DAPE_CPG2_1"/>
    <property type="match status" value="1"/>
</dbReference>
<dbReference type="NCBIfam" id="TIGR01910">
    <property type="entry name" value="DapE-ArgE"/>
    <property type="match status" value="1"/>
</dbReference>
<dbReference type="InterPro" id="IPR050072">
    <property type="entry name" value="Peptidase_M20A"/>
</dbReference>
<dbReference type="AlphaFoldDB" id="A0A0X8FAU2"/>
<evidence type="ECO:0000256" key="3">
    <source>
        <dbReference type="ARBA" id="ARBA00005130"/>
    </source>
</evidence>
<sequence length="382" mass="41076">MTSEDALKLLQELIQTNTVEGQEDQALELLIPYLEGLGFDCQTTSYAPGRDQLIASWSSGKSGPQLGLTGHLDVVPTGQEDTWTYPPFEGQVVDGQIYGRGASDMKGGLVALIAAASRLIQAQTLSSGSLYFIITADEESGGKGAEALAQAGLIPKLDALICAEPTDLKVCTGHRGGLSLKFESFGQAGHAATAQPSQNALNQMLDLAQAIRQDFQAEAADLAHPILGQPSLQISCLHAGEKANLVPDYAWMTVDRRTLPQENNEHILNSYQTMIEHFHSKDPQFKAQFTVTANMAALQTSKSAPIIQACQAAYQKTFGQAAELSPFFGGTDCVDIASQNPGLEVVIFGPGKTQHQVDEHLALDDFYQTIAFFEEVIGSYLK</sequence>
<evidence type="ECO:0000256" key="5">
    <source>
        <dbReference type="ARBA" id="ARBA00011921"/>
    </source>
</evidence>
<dbReference type="KEGG" id="asan:AWM72_02925"/>
<dbReference type="InterPro" id="IPR001261">
    <property type="entry name" value="ArgE/DapE_CS"/>
</dbReference>
<dbReference type="Gene3D" id="3.30.70.360">
    <property type="match status" value="1"/>
</dbReference>
<dbReference type="CDD" id="cd08659">
    <property type="entry name" value="M20_ArgE_DapE-like"/>
    <property type="match status" value="1"/>
</dbReference>
<evidence type="ECO:0000256" key="13">
    <source>
        <dbReference type="ARBA" id="ARBA00023285"/>
    </source>
</evidence>
<evidence type="ECO:0000256" key="11">
    <source>
        <dbReference type="ARBA" id="ARBA00022915"/>
    </source>
</evidence>
<evidence type="ECO:0000256" key="6">
    <source>
        <dbReference type="ARBA" id="ARBA00016853"/>
    </source>
</evidence>
<name>A0A0X8FAU2_9LACT</name>
<keyword evidence="8" id="KW-0479">Metal-binding</keyword>
<keyword evidence="12" id="KW-0457">Lysine biosynthesis</keyword>
<dbReference type="Pfam" id="PF07687">
    <property type="entry name" value="M20_dimer"/>
    <property type="match status" value="1"/>
</dbReference>
<comment type="cofactor">
    <cofactor evidence="2">
        <name>Zn(2+)</name>
        <dbReference type="ChEBI" id="CHEBI:29105"/>
    </cofactor>
</comment>
<evidence type="ECO:0000259" key="15">
    <source>
        <dbReference type="Pfam" id="PF07687"/>
    </source>
</evidence>
<evidence type="ECO:0000256" key="1">
    <source>
        <dbReference type="ARBA" id="ARBA00001941"/>
    </source>
</evidence>
<dbReference type="Proteomes" id="UP000069912">
    <property type="component" value="Chromosome"/>
</dbReference>
<dbReference type="EMBL" id="CP014160">
    <property type="protein sequence ID" value="AMB93778.1"/>
    <property type="molecule type" value="Genomic_DNA"/>
</dbReference>
<evidence type="ECO:0000256" key="10">
    <source>
        <dbReference type="ARBA" id="ARBA00022833"/>
    </source>
</evidence>
<evidence type="ECO:0000256" key="14">
    <source>
        <dbReference type="ARBA" id="ARBA00051301"/>
    </source>
</evidence>
<evidence type="ECO:0000256" key="9">
    <source>
        <dbReference type="ARBA" id="ARBA00022801"/>
    </source>
</evidence>
<dbReference type="PANTHER" id="PTHR43808">
    <property type="entry name" value="ACETYLORNITHINE DEACETYLASE"/>
    <property type="match status" value="1"/>
</dbReference>